<evidence type="ECO:0000313" key="2">
    <source>
        <dbReference type="Proteomes" id="UP001234297"/>
    </source>
</evidence>
<sequence length="117" mass="13018">MINSSQNPFRLFQDRVFASSSFSDDQGDDKTRQPVFSCFCKAEAILFSEISTKPWPSFSPSLLVGEIPRSQIVEIHPSPSFCNPERGSSPLFFSVKLRPVESEPETHVSAAIQLAHS</sequence>
<dbReference type="Proteomes" id="UP001234297">
    <property type="component" value="Chromosome 4"/>
</dbReference>
<name>A0ACC2K9W3_PERAE</name>
<keyword evidence="2" id="KW-1185">Reference proteome</keyword>
<protein>
    <submittedName>
        <fullName evidence="1">Uncharacterized protein</fullName>
    </submittedName>
</protein>
<evidence type="ECO:0000313" key="1">
    <source>
        <dbReference type="EMBL" id="KAJ8617918.1"/>
    </source>
</evidence>
<organism evidence="1 2">
    <name type="scientific">Persea americana</name>
    <name type="common">Avocado</name>
    <dbReference type="NCBI Taxonomy" id="3435"/>
    <lineage>
        <taxon>Eukaryota</taxon>
        <taxon>Viridiplantae</taxon>
        <taxon>Streptophyta</taxon>
        <taxon>Embryophyta</taxon>
        <taxon>Tracheophyta</taxon>
        <taxon>Spermatophyta</taxon>
        <taxon>Magnoliopsida</taxon>
        <taxon>Magnoliidae</taxon>
        <taxon>Laurales</taxon>
        <taxon>Lauraceae</taxon>
        <taxon>Persea</taxon>
    </lineage>
</organism>
<dbReference type="EMBL" id="CM056812">
    <property type="protein sequence ID" value="KAJ8617918.1"/>
    <property type="molecule type" value="Genomic_DNA"/>
</dbReference>
<accession>A0ACC2K9W3</accession>
<gene>
    <name evidence="1" type="ORF">MRB53_014104</name>
</gene>
<comment type="caution">
    <text evidence="1">The sequence shown here is derived from an EMBL/GenBank/DDBJ whole genome shotgun (WGS) entry which is preliminary data.</text>
</comment>
<reference evidence="1 2" key="1">
    <citation type="journal article" date="2022" name="Hortic Res">
        <title>A haplotype resolved chromosomal level avocado genome allows analysis of novel avocado genes.</title>
        <authorList>
            <person name="Nath O."/>
            <person name="Fletcher S.J."/>
            <person name="Hayward A."/>
            <person name="Shaw L.M."/>
            <person name="Masouleh A.K."/>
            <person name="Furtado A."/>
            <person name="Henry R.J."/>
            <person name="Mitter N."/>
        </authorList>
    </citation>
    <scope>NUCLEOTIDE SEQUENCE [LARGE SCALE GENOMIC DNA]</scope>
    <source>
        <strain evidence="2">cv. Hass</strain>
    </source>
</reference>
<proteinExistence type="predicted"/>